<dbReference type="Pfam" id="PF04246">
    <property type="entry name" value="RseC_MucC"/>
    <property type="match status" value="1"/>
</dbReference>
<sequence length="159" mass="16237">MTGCCDDGLATGARDLRERLRVVAVRGESLVVAADRASACAACAEAKGCGTRVLVSLRRADLMTIDRPAGLAVAAGDEVDVAISGNSFLAGVGLAYLLPALAFVIALSVATGAGLSDGASAVVALIVLPLAFLPVAFLERRARLHRSLQVLEVIPGRGR</sequence>
<dbReference type="AlphaFoldDB" id="A0A0Q0QP11"/>
<dbReference type="RefSeq" id="WP_055209283.1">
    <property type="nucleotide sequence ID" value="NZ_CP061202.1"/>
</dbReference>
<dbReference type="InterPro" id="IPR007359">
    <property type="entry name" value="SigmaE_reg_RseC_MucC"/>
</dbReference>
<accession>A0A0Q0QP11</accession>
<organism evidence="1 2">
    <name type="scientific">Rhodobacter capsulatus</name>
    <name type="common">Rhodopseudomonas capsulata</name>
    <dbReference type="NCBI Taxonomy" id="1061"/>
    <lineage>
        <taxon>Bacteria</taxon>
        <taxon>Pseudomonadati</taxon>
        <taxon>Pseudomonadota</taxon>
        <taxon>Alphaproteobacteria</taxon>
        <taxon>Rhodobacterales</taxon>
        <taxon>Rhodobacter group</taxon>
        <taxon>Rhodobacter</taxon>
    </lineage>
</organism>
<dbReference type="PANTHER" id="PTHR35867:SF1">
    <property type="entry name" value="PROTEIN RSEC"/>
    <property type="match status" value="1"/>
</dbReference>
<name>A0A0Q0QP11_RHOCA</name>
<evidence type="ECO:0000313" key="1">
    <source>
        <dbReference type="EMBL" id="SDF75715.1"/>
    </source>
</evidence>
<dbReference type="Proteomes" id="UP000183812">
    <property type="component" value="Unassembled WGS sequence"/>
</dbReference>
<protein>
    <submittedName>
        <fullName evidence="1">Positive regulator of sigma(E), RseC/MucC</fullName>
    </submittedName>
</protein>
<dbReference type="OrthoDB" id="7689231at2"/>
<evidence type="ECO:0000313" key="2">
    <source>
        <dbReference type="Proteomes" id="UP000183812"/>
    </source>
</evidence>
<dbReference type="EMBL" id="FNAY01000016">
    <property type="protein sequence ID" value="SDF75715.1"/>
    <property type="molecule type" value="Genomic_DNA"/>
</dbReference>
<gene>
    <name evidence="1" type="ORF">SAMN04244550_02796</name>
</gene>
<reference evidence="1 2" key="1">
    <citation type="submission" date="2016-10" db="EMBL/GenBank/DDBJ databases">
        <authorList>
            <person name="de Groot N.N."/>
        </authorList>
    </citation>
    <scope>NUCLEOTIDE SEQUENCE [LARGE SCALE GENOMIC DNA]</scope>
    <source>
        <strain evidence="2">DSM 938 / 37b4</strain>
    </source>
</reference>
<dbReference type="PANTHER" id="PTHR35867">
    <property type="entry name" value="PROTEIN RSEC"/>
    <property type="match status" value="1"/>
</dbReference>
<proteinExistence type="predicted"/>